<name>A0A6G1VRS1_9BACT</name>
<proteinExistence type="predicted"/>
<protein>
    <recommendedName>
        <fullName evidence="1">Replication-associated protein G2P N-terminal domain-containing protein</fullName>
    </recommendedName>
</protein>
<evidence type="ECO:0000259" key="1">
    <source>
        <dbReference type="Pfam" id="PF05144"/>
    </source>
</evidence>
<organism evidence="2 3">
    <name type="scientific">Segatella copri</name>
    <dbReference type="NCBI Taxonomy" id="165179"/>
    <lineage>
        <taxon>Bacteria</taxon>
        <taxon>Pseudomonadati</taxon>
        <taxon>Bacteroidota</taxon>
        <taxon>Bacteroidia</taxon>
        <taxon>Bacteroidales</taxon>
        <taxon>Prevotellaceae</taxon>
        <taxon>Segatella</taxon>
    </lineage>
</organism>
<dbReference type="Proteomes" id="UP000477980">
    <property type="component" value="Unassembled WGS sequence"/>
</dbReference>
<dbReference type="AlphaFoldDB" id="A0A6G1VRS1"/>
<comment type="caution">
    <text evidence="2">The sequence shown here is derived from an EMBL/GenBank/DDBJ whole genome shotgun (WGS) entry which is preliminary data.</text>
</comment>
<accession>A0A6G1VRS1</accession>
<feature type="domain" description="Replication-associated protein G2P N-terminal" evidence="1">
    <location>
        <begin position="1"/>
        <end position="190"/>
    </location>
</feature>
<reference evidence="2 3" key="1">
    <citation type="submission" date="2019-09" db="EMBL/GenBank/DDBJ databases">
        <title>Distinct polysaccharide growth profiles of human intestinal Prevotella copri isolates.</title>
        <authorList>
            <person name="Fehlner-Peach H."/>
            <person name="Magnabosco C."/>
            <person name="Raghavan V."/>
            <person name="Scher J.U."/>
            <person name="Tett A."/>
            <person name="Cox L.M."/>
            <person name="Gottsegen C."/>
            <person name="Watters A."/>
            <person name="Wiltshire- Gordon J.D."/>
            <person name="Segata N."/>
            <person name="Bonneau R."/>
            <person name="Littman D.R."/>
        </authorList>
    </citation>
    <scope>NUCLEOTIDE SEQUENCE [LARGE SCALE GENOMIC DNA]</scope>
    <source>
        <strain evidence="3">iAA917</strain>
    </source>
</reference>
<dbReference type="Pfam" id="PF05144">
    <property type="entry name" value="Phage_CRI"/>
    <property type="match status" value="1"/>
</dbReference>
<dbReference type="InterPro" id="IPR022686">
    <property type="entry name" value="G2P_N"/>
</dbReference>
<dbReference type="GO" id="GO:0006260">
    <property type="term" value="P:DNA replication"/>
    <property type="evidence" value="ECO:0007669"/>
    <property type="project" value="InterPro"/>
</dbReference>
<evidence type="ECO:0000313" key="2">
    <source>
        <dbReference type="EMBL" id="MQP15341.1"/>
    </source>
</evidence>
<dbReference type="OrthoDB" id="1438889at2"/>
<sequence>MFDSINFKLTRSDYNGADFLSEVPCYITDISEHHYNNGIVITGCLDNLKVSCNEYQIKIKDGSLCKWYLGDNLQTMGRKDTERAVEKLSDLLHLPIGKALITRIDVSQNFIMQHPPKVYMNHLGAMKNAARLEEPNSLYYRKQDCGLCFYDKAREQRDKKEPLPELFENRNVLRYEQRYERRIAKHLGVAEVRASMLYDEAFYIDLLNRWRDAYTSIQKINDVQLNFEVMRNKKDLNRMGVLALVENVGGLNAMMNQIAEAQQQGKLNKKQAYDLRQAVKDACALKDGLVVENEAIAELNKKVVEAVRFYR</sequence>
<dbReference type="RefSeq" id="WP_118313226.1">
    <property type="nucleotide sequence ID" value="NZ_JAHRGK010000037.1"/>
</dbReference>
<gene>
    <name evidence="2" type="ORF">F7D25_13175</name>
</gene>
<dbReference type="EMBL" id="VZAH01000127">
    <property type="protein sequence ID" value="MQP15341.1"/>
    <property type="molecule type" value="Genomic_DNA"/>
</dbReference>
<evidence type="ECO:0000313" key="3">
    <source>
        <dbReference type="Proteomes" id="UP000477980"/>
    </source>
</evidence>